<gene>
    <name evidence="2" type="ORF">F7D20_12465</name>
</gene>
<keyword evidence="1" id="KW-0472">Membrane</keyword>
<organism evidence="2 3">
    <name type="scientific">Segatella copri</name>
    <dbReference type="NCBI Taxonomy" id="165179"/>
    <lineage>
        <taxon>Bacteria</taxon>
        <taxon>Pseudomonadati</taxon>
        <taxon>Bacteroidota</taxon>
        <taxon>Bacteroidia</taxon>
        <taxon>Bacteroidales</taxon>
        <taxon>Prevotellaceae</taxon>
        <taxon>Segatella</taxon>
    </lineage>
</organism>
<evidence type="ECO:0000313" key="3">
    <source>
        <dbReference type="Proteomes" id="UP000384372"/>
    </source>
</evidence>
<feature type="transmembrane region" description="Helical" evidence="1">
    <location>
        <begin position="125"/>
        <end position="152"/>
    </location>
</feature>
<name>A0A6A7WE59_9BACT</name>
<protein>
    <submittedName>
        <fullName evidence="2">EpsG family protein</fullName>
    </submittedName>
</protein>
<sequence length="388" mass="45777">MIYLFLIIIFCLPILLKNKIPFWGSNTWYWGQCVLLILVAGLRLVVGGDTQTYMSDFDRYPTIDEFTVFHFALFRYQPLWILLNVLAKSIYPEFFVLQIILACIVNPVTFYIIQKETDKKFEVAIVYLLFQFLYLNCEIMRDSVSICIFYFAFSFLIKRKWLPYYGLCTFAFLFHDAALFYFIIPFMLPIITKEFTPKYVLLMSLIILAIANPLTISKLSFLLPNGREDSVADVYSKMEIGSIVGIVRGLLDIILIYLIIIYIKGHVSYKVYLGTKICFILHIIGIFMPIFLNRICNSFNLFYYIAWVEFLYVVSKKNVSLLYGGFMFIAFFRTYFVDVTYQVSSKETSDRYYFYERYVPYYSIFETPDNNVIARRKAIYINSMDIEN</sequence>
<feature type="transmembrane region" description="Helical" evidence="1">
    <location>
        <begin position="164"/>
        <end position="188"/>
    </location>
</feature>
<keyword evidence="1" id="KW-0812">Transmembrane</keyword>
<feature type="transmembrane region" description="Helical" evidence="1">
    <location>
        <begin position="200"/>
        <end position="223"/>
    </location>
</feature>
<keyword evidence="3" id="KW-1185">Reference proteome</keyword>
<dbReference type="OrthoDB" id="1007695at2"/>
<feature type="transmembrane region" description="Helical" evidence="1">
    <location>
        <begin position="298"/>
        <end position="314"/>
    </location>
</feature>
<evidence type="ECO:0000313" key="2">
    <source>
        <dbReference type="EMBL" id="MQP12750.1"/>
    </source>
</evidence>
<comment type="caution">
    <text evidence="2">The sequence shown here is derived from an EMBL/GenBank/DDBJ whole genome shotgun (WGS) entry which is preliminary data.</text>
</comment>
<dbReference type="Proteomes" id="UP000384372">
    <property type="component" value="Unassembled WGS sequence"/>
</dbReference>
<evidence type="ECO:0000256" key="1">
    <source>
        <dbReference type="SAM" id="Phobius"/>
    </source>
</evidence>
<dbReference type="Pfam" id="PF14897">
    <property type="entry name" value="EpsG"/>
    <property type="match status" value="1"/>
</dbReference>
<dbReference type="AlphaFoldDB" id="A0A6A7WE59"/>
<accession>A0A6A7WE59</accession>
<reference evidence="2 3" key="1">
    <citation type="submission" date="2019-09" db="EMBL/GenBank/DDBJ databases">
        <title>Distinct polysaccharide growth profiles of human intestinal Prevotella copri isolates.</title>
        <authorList>
            <person name="Fehlner-Peach H."/>
            <person name="Magnabosco C."/>
            <person name="Raghavan V."/>
            <person name="Scher J.U."/>
            <person name="Tett A."/>
            <person name="Cox L.M."/>
            <person name="Gottsegen C."/>
            <person name="Watters A."/>
            <person name="Wiltshire- Gordon J.D."/>
            <person name="Segata N."/>
            <person name="Bonneau R."/>
            <person name="Littman D.R."/>
        </authorList>
    </citation>
    <scope>NUCLEOTIDE SEQUENCE [LARGE SCALE GENOMIC DNA]</scope>
    <source>
        <strain evidence="3">iAQ1173</strain>
    </source>
</reference>
<proteinExistence type="predicted"/>
<dbReference type="EMBL" id="VZAD01000097">
    <property type="protein sequence ID" value="MQP12750.1"/>
    <property type="molecule type" value="Genomic_DNA"/>
</dbReference>
<feature type="transmembrane region" description="Helical" evidence="1">
    <location>
        <begin position="27"/>
        <end position="46"/>
    </location>
</feature>
<dbReference type="InterPro" id="IPR049458">
    <property type="entry name" value="EpsG-like"/>
</dbReference>
<feature type="transmembrane region" description="Helical" evidence="1">
    <location>
        <begin position="243"/>
        <end position="264"/>
    </location>
</feature>
<feature type="transmembrane region" description="Helical" evidence="1">
    <location>
        <begin position="321"/>
        <end position="341"/>
    </location>
</feature>
<keyword evidence="1" id="KW-1133">Transmembrane helix</keyword>
<dbReference type="RefSeq" id="WP_158464323.1">
    <property type="nucleotide sequence ID" value="NZ_VZAD01000097.1"/>
</dbReference>
<feature type="transmembrane region" description="Helical" evidence="1">
    <location>
        <begin position="271"/>
        <end position="292"/>
    </location>
</feature>
<feature type="transmembrane region" description="Helical" evidence="1">
    <location>
        <begin position="95"/>
        <end position="113"/>
    </location>
</feature>